<feature type="transmembrane region" description="Helical" evidence="5">
    <location>
        <begin position="108"/>
        <end position="130"/>
    </location>
</feature>
<reference evidence="6 7" key="1">
    <citation type="journal article" date="2018" name="Nat. Ecol. Evol.">
        <title>Genomic signatures of mitonuclear coevolution across populations of Tigriopus californicus.</title>
        <authorList>
            <person name="Barreto F.S."/>
            <person name="Watson E.T."/>
            <person name="Lima T.G."/>
            <person name="Willett C.S."/>
            <person name="Edmands S."/>
            <person name="Li W."/>
            <person name="Burton R.S."/>
        </authorList>
    </citation>
    <scope>NUCLEOTIDE SEQUENCE [LARGE SCALE GENOMIC DNA]</scope>
    <source>
        <strain evidence="6 7">San Diego</strain>
    </source>
</reference>
<dbReference type="EMBL" id="VCGU01000009">
    <property type="protein sequence ID" value="TRY70647.1"/>
    <property type="molecule type" value="Genomic_DNA"/>
</dbReference>
<dbReference type="GO" id="GO:0016020">
    <property type="term" value="C:membrane"/>
    <property type="evidence" value="ECO:0007669"/>
    <property type="project" value="UniProtKB-SubCell"/>
</dbReference>
<dbReference type="Gene3D" id="1.20.1250.20">
    <property type="entry name" value="MFS general substrate transporter like domains"/>
    <property type="match status" value="1"/>
</dbReference>
<dbReference type="PANTHER" id="PTHR23507">
    <property type="entry name" value="ZGC:174356"/>
    <property type="match status" value="1"/>
</dbReference>
<dbReference type="Pfam" id="PF07690">
    <property type="entry name" value="MFS_1"/>
    <property type="match status" value="1"/>
</dbReference>
<evidence type="ECO:0000313" key="6">
    <source>
        <dbReference type="EMBL" id="TRY70647.1"/>
    </source>
</evidence>
<evidence type="ECO:0000256" key="2">
    <source>
        <dbReference type="ARBA" id="ARBA00022692"/>
    </source>
</evidence>
<feature type="transmembrane region" description="Helical" evidence="5">
    <location>
        <begin position="173"/>
        <end position="193"/>
    </location>
</feature>
<evidence type="ECO:0000313" key="7">
    <source>
        <dbReference type="Proteomes" id="UP000318571"/>
    </source>
</evidence>
<sequence length="479" mass="53897">MDCSWKGRVQYVVTNITLEPVYLLASLGLAFQGPESELKIQKSCQVDFGYTLETCTNITQNKQVQSEVQRHVTNLGIIASQFPVSFINLLVCILACSWSDRNGRNWMIIMSISGFLIKAIVLLINTIWWYELNSYYLFLTSLSDLTGSGGLFFVICNCYMADITDPSTRTKRIAFISGMFSLGGKGGGLLSGYAFDSFGFLGCFLLSCASITASLLYVAFAIPESLETRNCRLKTILSEEEYQEYLGRQEEKQRFPLHPVHIKDTLASALKKREHGLRTYILMIIFSFLLENFINRGEFSHIYMYLKRTLDFEYSDYANYVAFLGGIALFSKYICFPIFIDVLHFDDTILMLIDTIGTGIQSVLVALATQTWMIYVAAFAGITDSSSNEIMRSLLSKQVPLDEIGKILGSIRIFGLIIPYTAGPLFGFLYRETVETAPNAFLFLIAAIFGLSAMNMAFIRRGIVKIEKIRAMELRAVES</sequence>
<evidence type="ECO:0008006" key="8">
    <source>
        <dbReference type="Google" id="ProtNLM"/>
    </source>
</evidence>
<dbReference type="OMA" id="CIVKSAN"/>
<dbReference type="Proteomes" id="UP000318571">
    <property type="component" value="Chromosome 9"/>
</dbReference>
<feature type="transmembrane region" description="Helical" evidence="5">
    <location>
        <begin position="75"/>
        <end position="96"/>
    </location>
</feature>
<keyword evidence="4 5" id="KW-0472">Membrane</keyword>
<gene>
    <name evidence="6" type="ORF">TCAL_13288</name>
</gene>
<dbReference type="OrthoDB" id="3026777at2759"/>
<keyword evidence="7" id="KW-1185">Reference proteome</keyword>
<dbReference type="AlphaFoldDB" id="A0A553NZ00"/>
<dbReference type="GO" id="GO:0022857">
    <property type="term" value="F:transmembrane transporter activity"/>
    <property type="evidence" value="ECO:0007669"/>
    <property type="project" value="InterPro"/>
</dbReference>
<feature type="transmembrane region" description="Helical" evidence="5">
    <location>
        <begin position="440"/>
        <end position="459"/>
    </location>
</feature>
<protein>
    <recommendedName>
        <fullName evidence="8">Major facilitator superfamily (MFS) profile domain-containing protein</fullName>
    </recommendedName>
</protein>
<proteinExistence type="predicted"/>
<dbReference type="InterPro" id="IPR011701">
    <property type="entry name" value="MFS"/>
</dbReference>
<keyword evidence="2 5" id="KW-0812">Transmembrane</keyword>
<comment type="caution">
    <text evidence="6">The sequence shown here is derived from an EMBL/GenBank/DDBJ whole genome shotgun (WGS) entry which is preliminary data.</text>
</comment>
<accession>A0A553NZ00</accession>
<organism evidence="6 7">
    <name type="scientific">Tigriopus californicus</name>
    <name type="common">Marine copepod</name>
    <dbReference type="NCBI Taxonomy" id="6832"/>
    <lineage>
        <taxon>Eukaryota</taxon>
        <taxon>Metazoa</taxon>
        <taxon>Ecdysozoa</taxon>
        <taxon>Arthropoda</taxon>
        <taxon>Crustacea</taxon>
        <taxon>Multicrustacea</taxon>
        <taxon>Hexanauplia</taxon>
        <taxon>Copepoda</taxon>
        <taxon>Harpacticoida</taxon>
        <taxon>Harpacticidae</taxon>
        <taxon>Tigriopus</taxon>
    </lineage>
</organism>
<evidence type="ECO:0000256" key="1">
    <source>
        <dbReference type="ARBA" id="ARBA00004141"/>
    </source>
</evidence>
<dbReference type="PANTHER" id="PTHR23507:SF39">
    <property type="entry name" value="GH23453P-RELATED"/>
    <property type="match status" value="1"/>
</dbReference>
<dbReference type="InterPro" id="IPR036259">
    <property type="entry name" value="MFS_trans_sf"/>
</dbReference>
<dbReference type="SUPFAM" id="SSF103473">
    <property type="entry name" value="MFS general substrate transporter"/>
    <property type="match status" value="1"/>
</dbReference>
<keyword evidence="3 5" id="KW-1133">Transmembrane helix</keyword>
<name>A0A553NZ00_TIGCA</name>
<feature type="transmembrane region" description="Helical" evidence="5">
    <location>
        <begin position="199"/>
        <end position="222"/>
    </location>
</feature>
<evidence type="ECO:0000256" key="5">
    <source>
        <dbReference type="SAM" id="Phobius"/>
    </source>
</evidence>
<comment type="subcellular location">
    <subcellularLocation>
        <location evidence="1">Membrane</location>
        <topology evidence="1">Multi-pass membrane protein</topology>
    </subcellularLocation>
</comment>
<evidence type="ECO:0000256" key="4">
    <source>
        <dbReference type="ARBA" id="ARBA00023136"/>
    </source>
</evidence>
<feature type="transmembrane region" description="Helical" evidence="5">
    <location>
        <begin position="407"/>
        <end position="428"/>
    </location>
</feature>
<feature type="transmembrane region" description="Helical" evidence="5">
    <location>
        <begin position="136"/>
        <end position="161"/>
    </location>
</feature>
<feature type="transmembrane region" description="Helical" evidence="5">
    <location>
        <begin position="317"/>
        <end position="336"/>
    </location>
</feature>
<evidence type="ECO:0000256" key="3">
    <source>
        <dbReference type="ARBA" id="ARBA00022989"/>
    </source>
</evidence>